<dbReference type="PANTHER" id="PTHR11758">
    <property type="entry name" value="40S RIBOSOMAL PROTEIN S15A"/>
    <property type="match status" value="1"/>
</dbReference>
<comment type="caution">
    <text evidence="8">The sequence shown here is derived from an EMBL/GenBank/DDBJ whole genome shotgun (WGS) entry which is preliminary data.</text>
</comment>
<keyword evidence="6" id="KW-0699">rRNA-binding</keyword>
<evidence type="ECO:0000256" key="3">
    <source>
        <dbReference type="ARBA" id="ARBA00023274"/>
    </source>
</evidence>
<dbReference type="InterPro" id="IPR035987">
    <property type="entry name" value="Ribosomal_uS8_sf"/>
</dbReference>
<evidence type="ECO:0000256" key="7">
    <source>
        <dbReference type="RuleBase" id="RU003660"/>
    </source>
</evidence>
<name>A0A9X1B3Z1_9GAMM</name>
<dbReference type="AlphaFoldDB" id="A0A9X1B3Z1"/>
<dbReference type="FunFam" id="3.30.1490.10:FF:000001">
    <property type="entry name" value="30S ribosomal protein S8"/>
    <property type="match status" value="1"/>
</dbReference>
<keyword evidence="6" id="KW-0694">RNA-binding</keyword>
<dbReference type="Gene3D" id="3.30.1370.30">
    <property type="match status" value="1"/>
</dbReference>
<evidence type="ECO:0000256" key="2">
    <source>
        <dbReference type="ARBA" id="ARBA00022980"/>
    </source>
</evidence>
<dbReference type="HAMAP" id="MF_01302_B">
    <property type="entry name" value="Ribosomal_uS8_B"/>
    <property type="match status" value="1"/>
</dbReference>
<dbReference type="Proteomes" id="UP001138768">
    <property type="component" value="Unassembled WGS sequence"/>
</dbReference>
<keyword evidence="9" id="KW-1185">Reference proteome</keyword>
<protein>
    <recommendedName>
        <fullName evidence="4 6">Small ribosomal subunit protein uS8</fullName>
    </recommendedName>
</protein>
<dbReference type="GO" id="GO:0019843">
    <property type="term" value="F:rRNA binding"/>
    <property type="evidence" value="ECO:0007669"/>
    <property type="project" value="UniProtKB-UniRule"/>
</dbReference>
<dbReference type="GO" id="GO:0005737">
    <property type="term" value="C:cytoplasm"/>
    <property type="evidence" value="ECO:0007669"/>
    <property type="project" value="UniProtKB-ARBA"/>
</dbReference>
<dbReference type="PROSITE" id="PS00053">
    <property type="entry name" value="RIBOSOMAL_S8"/>
    <property type="match status" value="1"/>
</dbReference>
<dbReference type="RefSeq" id="WP_200240838.1">
    <property type="nucleotide sequence ID" value="NZ_NRRY01000007.1"/>
</dbReference>
<comment type="function">
    <text evidence="6">One of the primary rRNA binding proteins, it binds directly to 16S rRNA central domain where it helps coordinate assembly of the platform of the 30S subunit.</text>
</comment>
<evidence type="ECO:0000256" key="5">
    <source>
        <dbReference type="ARBA" id="ARBA00046740"/>
    </source>
</evidence>
<dbReference type="GO" id="GO:1990904">
    <property type="term" value="C:ribonucleoprotein complex"/>
    <property type="evidence" value="ECO:0007669"/>
    <property type="project" value="UniProtKB-KW"/>
</dbReference>
<sequence>MSMTDPIADMLTRIRNGQARGKITISMPLSKKKLAVANLLRDEGYIADVSVEDDDTVKPQLLLKLKYYRGKPVIEYLKRVSRPGLRIYRGKDELPSVWGGLGVVIISTSQGLMSDRAARKAGHGGEILAYVA</sequence>
<accession>A0A9X1B3Z1</accession>
<dbReference type="GO" id="GO:0003735">
    <property type="term" value="F:structural constituent of ribosome"/>
    <property type="evidence" value="ECO:0007669"/>
    <property type="project" value="InterPro"/>
</dbReference>
<gene>
    <name evidence="6 8" type="primary">rpsH</name>
    <name evidence="8" type="ORF">CKO42_06545</name>
</gene>
<evidence type="ECO:0000313" key="8">
    <source>
        <dbReference type="EMBL" id="MBK1618107.1"/>
    </source>
</evidence>
<dbReference type="EMBL" id="NRRY01000007">
    <property type="protein sequence ID" value="MBK1618107.1"/>
    <property type="molecule type" value="Genomic_DNA"/>
</dbReference>
<dbReference type="GO" id="GO:0005840">
    <property type="term" value="C:ribosome"/>
    <property type="evidence" value="ECO:0007669"/>
    <property type="project" value="UniProtKB-KW"/>
</dbReference>
<comment type="subunit">
    <text evidence="5 6">Part of the 30S ribosomal subunit. Contacts proteins S5 and S12.</text>
</comment>
<comment type="similarity">
    <text evidence="1 6 7">Belongs to the universal ribosomal protein uS8 family.</text>
</comment>
<dbReference type="Gene3D" id="3.30.1490.10">
    <property type="match status" value="1"/>
</dbReference>
<dbReference type="InterPro" id="IPR047863">
    <property type="entry name" value="Ribosomal_uS8_CS"/>
</dbReference>
<evidence type="ECO:0000256" key="6">
    <source>
        <dbReference type="HAMAP-Rule" id="MF_01302"/>
    </source>
</evidence>
<proteinExistence type="inferred from homology"/>
<keyword evidence="3 6" id="KW-0687">Ribonucleoprotein</keyword>
<dbReference type="InterPro" id="IPR000630">
    <property type="entry name" value="Ribosomal_uS8"/>
</dbReference>
<dbReference type="SUPFAM" id="SSF56047">
    <property type="entry name" value="Ribosomal protein S8"/>
    <property type="match status" value="1"/>
</dbReference>
<keyword evidence="2 6" id="KW-0689">Ribosomal protein</keyword>
<reference evidence="8 9" key="1">
    <citation type="journal article" date="2020" name="Microorganisms">
        <title>Osmotic Adaptation and Compatible Solute Biosynthesis of Phototrophic Bacteria as Revealed from Genome Analyses.</title>
        <authorList>
            <person name="Imhoff J.F."/>
            <person name="Rahn T."/>
            <person name="Kunzel S."/>
            <person name="Keller A."/>
            <person name="Neulinger S.C."/>
        </authorList>
    </citation>
    <scope>NUCLEOTIDE SEQUENCE [LARGE SCALE GENOMIC DNA]</scope>
    <source>
        <strain evidence="8 9">DSM 25653</strain>
    </source>
</reference>
<evidence type="ECO:0000256" key="1">
    <source>
        <dbReference type="ARBA" id="ARBA00006471"/>
    </source>
</evidence>
<dbReference type="GO" id="GO:0006412">
    <property type="term" value="P:translation"/>
    <property type="evidence" value="ECO:0007669"/>
    <property type="project" value="UniProtKB-UniRule"/>
</dbReference>
<organism evidence="8 9">
    <name type="scientific">Lamprobacter modestohalophilus</name>
    <dbReference type="NCBI Taxonomy" id="1064514"/>
    <lineage>
        <taxon>Bacteria</taxon>
        <taxon>Pseudomonadati</taxon>
        <taxon>Pseudomonadota</taxon>
        <taxon>Gammaproteobacteria</taxon>
        <taxon>Chromatiales</taxon>
        <taxon>Chromatiaceae</taxon>
        <taxon>Lamprobacter</taxon>
    </lineage>
</organism>
<dbReference type="NCBIfam" id="NF001109">
    <property type="entry name" value="PRK00136.1"/>
    <property type="match status" value="1"/>
</dbReference>
<evidence type="ECO:0000313" key="9">
    <source>
        <dbReference type="Proteomes" id="UP001138768"/>
    </source>
</evidence>
<evidence type="ECO:0000256" key="4">
    <source>
        <dbReference type="ARBA" id="ARBA00035258"/>
    </source>
</evidence>
<dbReference type="Pfam" id="PF00410">
    <property type="entry name" value="Ribosomal_S8"/>
    <property type="match status" value="1"/>
</dbReference>